<evidence type="ECO:0000256" key="9">
    <source>
        <dbReference type="ARBA" id="ARBA00047913"/>
    </source>
</evidence>
<dbReference type="InterPro" id="IPR017958">
    <property type="entry name" value="Gln-tRNA_amidoTrfase_suB_CS"/>
</dbReference>
<comment type="catalytic activity">
    <reaction evidence="8 10">
        <text>L-aspartyl-tRNA(Asn) + L-glutamine + ATP + H2O = L-asparaginyl-tRNA(Asn) + L-glutamate + ADP + phosphate + 2 H(+)</text>
        <dbReference type="Rhea" id="RHEA:14513"/>
        <dbReference type="Rhea" id="RHEA-COMP:9674"/>
        <dbReference type="Rhea" id="RHEA-COMP:9677"/>
        <dbReference type="ChEBI" id="CHEBI:15377"/>
        <dbReference type="ChEBI" id="CHEBI:15378"/>
        <dbReference type="ChEBI" id="CHEBI:29985"/>
        <dbReference type="ChEBI" id="CHEBI:30616"/>
        <dbReference type="ChEBI" id="CHEBI:43474"/>
        <dbReference type="ChEBI" id="CHEBI:58359"/>
        <dbReference type="ChEBI" id="CHEBI:78515"/>
        <dbReference type="ChEBI" id="CHEBI:78516"/>
        <dbReference type="ChEBI" id="CHEBI:456216"/>
    </reaction>
</comment>
<dbReference type="GO" id="GO:0016740">
    <property type="term" value="F:transferase activity"/>
    <property type="evidence" value="ECO:0007669"/>
    <property type="project" value="UniProtKB-KW"/>
</dbReference>
<dbReference type="PANTHER" id="PTHR11659:SF0">
    <property type="entry name" value="GLUTAMYL-TRNA(GLN) AMIDOTRANSFERASE SUBUNIT B, MITOCHONDRIAL"/>
    <property type="match status" value="1"/>
</dbReference>
<dbReference type="InterPro" id="IPR014746">
    <property type="entry name" value="Gln_synth/guanido_kin_cat_dom"/>
</dbReference>
<evidence type="ECO:0000256" key="10">
    <source>
        <dbReference type="HAMAP-Rule" id="MF_00121"/>
    </source>
</evidence>
<proteinExistence type="inferred from homology"/>
<dbReference type="Pfam" id="PF02637">
    <property type="entry name" value="GatB_Yqey"/>
    <property type="match status" value="1"/>
</dbReference>
<evidence type="ECO:0000256" key="3">
    <source>
        <dbReference type="ARBA" id="ARBA00022598"/>
    </source>
</evidence>
<comment type="catalytic activity">
    <reaction evidence="9 10">
        <text>L-glutamyl-tRNA(Gln) + L-glutamine + ATP + H2O = L-glutaminyl-tRNA(Gln) + L-glutamate + ADP + phosphate + H(+)</text>
        <dbReference type="Rhea" id="RHEA:17521"/>
        <dbReference type="Rhea" id="RHEA-COMP:9681"/>
        <dbReference type="Rhea" id="RHEA-COMP:9684"/>
        <dbReference type="ChEBI" id="CHEBI:15377"/>
        <dbReference type="ChEBI" id="CHEBI:15378"/>
        <dbReference type="ChEBI" id="CHEBI:29985"/>
        <dbReference type="ChEBI" id="CHEBI:30616"/>
        <dbReference type="ChEBI" id="CHEBI:43474"/>
        <dbReference type="ChEBI" id="CHEBI:58359"/>
        <dbReference type="ChEBI" id="CHEBI:78520"/>
        <dbReference type="ChEBI" id="CHEBI:78521"/>
        <dbReference type="ChEBI" id="CHEBI:456216"/>
    </reaction>
</comment>
<dbReference type="InterPro" id="IPR023168">
    <property type="entry name" value="GatB_Yqey_C_2"/>
</dbReference>
<dbReference type="RefSeq" id="WP_073022274.1">
    <property type="nucleotide sequence ID" value="NZ_FQXU01000015.1"/>
</dbReference>
<dbReference type="NCBIfam" id="NF004014">
    <property type="entry name" value="PRK05477.1-4"/>
    <property type="match status" value="1"/>
</dbReference>
<evidence type="ECO:0000256" key="4">
    <source>
        <dbReference type="ARBA" id="ARBA00022741"/>
    </source>
</evidence>
<evidence type="ECO:0000256" key="8">
    <source>
        <dbReference type="ARBA" id="ARBA00047380"/>
    </source>
</evidence>
<keyword evidence="6 10" id="KW-0648">Protein biosynthesis</keyword>
<evidence type="ECO:0000256" key="6">
    <source>
        <dbReference type="ARBA" id="ARBA00022917"/>
    </source>
</evidence>
<dbReference type="SUPFAM" id="SSF55931">
    <property type="entry name" value="Glutamine synthetase/guanido kinase"/>
    <property type="match status" value="1"/>
</dbReference>
<dbReference type="GO" id="GO:0006412">
    <property type="term" value="P:translation"/>
    <property type="evidence" value="ECO:0007669"/>
    <property type="project" value="UniProtKB-UniRule"/>
</dbReference>
<comment type="subunit">
    <text evidence="2 10">Heterotrimer of A, B and C subunits.</text>
</comment>
<dbReference type="InterPro" id="IPR018027">
    <property type="entry name" value="Asn/Gln_amidotransferase"/>
</dbReference>
<sequence length="485" mass="54402">MSFETVIGLEIHAELKTKSKIFCSCSTEFGAEPNKNTCPICLGLPGTLPVLNEEVVNYAIKAGTSLNCEINKLNKMDRKNYFYPDLPKAFQTSQFDLPICSGGHVDIEVGGKTKRVQLNRIHIEEDAGKLIHLDDDGISLIDYNRVGVPLIEIVSEPDMRSPEEAVTFLRTLRSILQYADVSDCRMEQGSIRCDANISIRRFGEDVLNTKVEIKNINSFKELQKALEKEEKRQRELYTYGEEYKIKQETRRWDNGKGKTIPMRSKEDAHDYRYFPEPDLVPIIIQEEQIESIKATLPEMPRVKKERFIKSYGLSEKEVGIIIDDKVLSSFYEETVSLGANPKSVANWVLGDMLRLLKEVDGDSSEGITSISLDPKALFDLIKIIEAGTISTTVGKEVFEEMFKTGASPDEIVKAKGLSQISDSSELEQLIIEVLDNNPQSIADFSSGKPQAAGFLMGQIMKASKGKANPKLAKELLDEKLKERCS</sequence>
<keyword evidence="4 10" id="KW-0547">Nucleotide-binding</keyword>
<dbReference type="HAMAP" id="MF_00121">
    <property type="entry name" value="GatB"/>
    <property type="match status" value="1"/>
</dbReference>
<protein>
    <recommendedName>
        <fullName evidence="10">Aspartyl/glutamyl-tRNA(Asn/Gln) amidotransferase subunit B</fullName>
        <shortName evidence="10">Asp/Glu-ADT subunit B</shortName>
        <ecNumber evidence="10">6.3.5.-</ecNumber>
    </recommendedName>
</protein>
<feature type="domain" description="Asn/Gln amidotransferase" evidence="11">
    <location>
        <begin position="329"/>
        <end position="480"/>
    </location>
</feature>
<evidence type="ECO:0000256" key="7">
    <source>
        <dbReference type="ARBA" id="ARBA00024799"/>
    </source>
</evidence>
<evidence type="ECO:0000313" key="12">
    <source>
        <dbReference type="EMBL" id="SHI51224.1"/>
    </source>
</evidence>
<dbReference type="PROSITE" id="PS01234">
    <property type="entry name" value="GATB"/>
    <property type="match status" value="1"/>
</dbReference>
<dbReference type="Proteomes" id="UP000184241">
    <property type="component" value="Unassembled WGS sequence"/>
</dbReference>
<dbReference type="GO" id="GO:0070681">
    <property type="term" value="P:glutaminyl-tRNAGln biosynthesis via transamidation"/>
    <property type="evidence" value="ECO:0007669"/>
    <property type="project" value="TreeGrafter"/>
</dbReference>
<dbReference type="InterPro" id="IPR003789">
    <property type="entry name" value="Asn/Gln_tRNA_amidoTrase-B-like"/>
</dbReference>
<dbReference type="GO" id="GO:0050567">
    <property type="term" value="F:glutaminyl-tRNA synthase (glutamine-hydrolyzing) activity"/>
    <property type="evidence" value="ECO:0007669"/>
    <property type="project" value="UniProtKB-UniRule"/>
</dbReference>
<keyword evidence="5 10" id="KW-0067">ATP-binding</keyword>
<dbReference type="InterPro" id="IPR006075">
    <property type="entry name" value="Asn/Gln-tRNA_Trfase_suB/E_cat"/>
</dbReference>
<evidence type="ECO:0000256" key="5">
    <source>
        <dbReference type="ARBA" id="ARBA00022840"/>
    </source>
</evidence>
<dbReference type="InterPro" id="IPR042114">
    <property type="entry name" value="GatB_C_1"/>
</dbReference>
<dbReference type="Gene3D" id="1.10.10.410">
    <property type="match status" value="1"/>
</dbReference>
<evidence type="ECO:0000259" key="11">
    <source>
        <dbReference type="SMART" id="SM00845"/>
    </source>
</evidence>
<reference evidence="12 13" key="1">
    <citation type="submission" date="2016-11" db="EMBL/GenBank/DDBJ databases">
        <authorList>
            <person name="Jaros S."/>
            <person name="Januszkiewicz K."/>
            <person name="Wedrychowicz H."/>
        </authorList>
    </citation>
    <scope>NUCLEOTIDE SEQUENCE [LARGE SCALE GENOMIC DNA]</scope>
    <source>
        <strain evidence="12 13">DSM 6191</strain>
    </source>
</reference>
<keyword evidence="12" id="KW-0808">Transferase</keyword>
<dbReference type="FunFam" id="1.10.10.410:FF:000001">
    <property type="entry name" value="Aspartyl/glutamyl-tRNA(Asn/Gln) amidotransferase subunit B"/>
    <property type="match status" value="1"/>
</dbReference>
<dbReference type="Pfam" id="PF02934">
    <property type="entry name" value="GatB_N"/>
    <property type="match status" value="1"/>
</dbReference>
<dbReference type="NCBIfam" id="NF004012">
    <property type="entry name" value="PRK05477.1-2"/>
    <property type="match status" value="1"/>
</dbReference>
<comment type="function">
    <text evidence="7 10">Allows the formation of correctly charged Asn-tRNA(Asn) or Gln-tRNA(Gln) through the transamidation of misacylated Asp-tRNA(Asn) or Glu-tRNA(Gln) in organisms which lack either or both of asparaginyl-tRNA or glutaminyl-tRNA synthetases. The reaction takes place in the presence of glutamine and ATP through an activated phospho-Asp-tRNA(Asn) or phospho-Glu-tRNA(Gln).</text>
</comment>
<evidence type="ECO:0000256" key="1">
    <source>
        <dbReference type="ARBA" id="ARBA00005306"/>
    </source>
</evidence>
<dbReference type="GO" id="GO:0005524">
    <property type="term" value="F:ATP binding"/>
    <property type="evidence" value="ECO:0007669"/>
    <property type="project" value="UniProtKB-KW"/>
</dbReference>
<accession>A0A1M6BRJ6</accession>
<dbReference type="EC" id="6.3.5.-" evidence="10"/>
<dbReference type="InterPro" id="IPR017959">
    <property type="entry name" value="Asn/Gln-tRNA_amidoTrfase_suB/E"/>
</dbReference>
<dbReference type="EMBL" id="FQXU01000015">
    <property type="protein sequence ID" value="SHI51224.1"/>
    <property type="molecule type" value="Genomic_DNA"/>
</dbReference>
<comment type="similarity">
    <text evidence="1 10">Belongs to the GatB/GatE family. GatB subfamily.</text>
</comment>
<evidence type="ECO:0000256" key="2">
    <source>
        <dbReference type="ARBA" id="ARBA00011123"/>
    </source>
</evidence>
<dbReference type="SMART" id="SM00845">
    <property type="entry name" value="GatB_Yqey"/>
    <property type="match status" value="1"/>
</dbReference>
<evidence type="ECO:0000313" key="13">
    <source>
        <dbReference type="Proteomes" id="UP000184241"/>
    </source>
</evidence>
<dbReference type="Gene3D" id="1.10.150.380">
    <property type="entry name" value="GatB domain, N-terminal subdomain"/>
    <property type="match status" value="1"/>
</dbReference>
<gene>
    <name evidence="10" type="primary">gatB</name>
    <name evidence="12" type="ORF">SAMN02745941_03924</name>
</gene>
<dbReference type="GO" id="GO:0050566">
    <property type="term" value="F:asparaginyl-tRNA synthase (glutamine-hydrolyzing) activity"/>
    <property type="evidence" value="ECO:0007669"/>
    <property type="project" value="RHEA"/>
</dbReference>
<organism evidence="12 13">
    <name type="scientific">Clostridium intestinale DSM 6191</name>
    <dbReference type="NCBI Taxonomy" id="1121320"/>
    <lineage>
        <taxon>Bacteria</taxon>
        <taxon>Bacillati</taxon>
        <taxon>Bacillota</taxon>
        <taxon>Clostridia</taxon>
        <taxon>Eubacteriales</taxon>
        <taxon>Clostridiaceae</taxon>
        <taxon>Clostridium</taxon>
    </lineage>
</organism>
<dbReference type="NCBIfam" id="TIGR00133">
    <property type="entry name" value="gatB"/>
    <property type="match status" value="1"/>
</dbReference>
<dbReference type="PANTHER" id="PTHR11659">
    <property type="entry name" value="GLUTAMYL-TRNA GLN AMIDOTRANSFERASE SUBUNIT B MITOCHONDRIAL AND PROKARYOTIC PET112-RELATED"/>
    <property type="match status" value="1"/>
</dbReference>
<dbReference type="InterPro" id="IPR004413">
    <property type="entry name" value="GatB"/>
</dbReference>
<dbReference type="SUPFAM" id="SSF89095">
    <property type="entry name" value="GatB/YqeY motif"/>
    <property type="match status" value="1"/>
</dbReference>
<name>A0A1M6BRJ6_9CLOT</name>
<dbReference type="AlphaFoldDB" id="A0A1M6BRJ6"/>
<keyword evidence="3 10" id="KW-0436">Ligase</keyword>